<dbReference type="PANTHER" id="PTHR23041">
    <property type="entry name" value="RING FINGER DOMAIN-CONTAINING"/>
    <property type="match status" value="1"/>
</dbReference>
<dbReference type="GO" id="GO:0008270">
    <property type="term" value="F:zinc ion binding"/>
    <property type="evidence" value="ECO:0007669"/>
    <property type="project" value="UniProtKB-KW"/>
</dbReference>
<dbReference type="SMART" id="SM00184">
    <property type="entry name" value="RING"/>
    <property type="match status" value="1"/>
</dbReference>
<proteinExistence type="predicted"/>
<keyword evidence="1" id="KW-0479">Metal-binding</keyword>
<gene>
    <name evidence="8" type="ORF">GYMLUDRAFT_229977</name>
</gene>
<dbReference type="Gene3D" id="3.30.40.10">
    <property type="entry name" value="Zinc/RING finger domain, C3HC4 (zinc finger)"/>
    <property type="match status" value="1"/>
</dbReference>
<protein>
    <recommendedName>
        <fullName evidence="10">RING-type domain-containing protein</fullName>
    </recommendedName>
</protein>
<accession>A0A0D0C2Q5</accession>
<sequence>MSYTAGYSYCAAHDDYFTNAYERDQHIQASKDHPQCHICDRRFLNLHTLRKHFVIAVGHHYCEECRRHFKTAEGLEYHLDRVHRSSDDSDSDDEDDYPPYYQSVDDDDDDWEDEQGLERYPDGVPPESQAHKRAADDDNSWEAWDDFDFEDEEDLVDPVSQESNGESDDEGEDDEDEENLTHQFVCPMCEKDDCAAIYTTRCGHLFCAPCITAAFKYTHECPICDEPGEVTQLRRLYVAASDE</sequence>
<evidence type="ECO:0000256" key="2">
    <source>
        <dbReference type="ARBA" id="ARBA00022771"/>
    </source>
</evidence>
<keyword evidence="9" id="KW-1185">Reference proteome</keyword>
<dbReference type="PROSITE" id="PS00028">
    <property type="entry name" value="ZINC_FINGER_C2H2_1"/>
    <property type="match status" value="1"/>
</dbReference>
<evidence type="ECO:0008006" key="10">
    <source>
        <dbReference type="Google" id="ProtNLM"/>
    </source>
</evidence>
<dbReference type="AlphaFoldDB" id="A0A0D0C2Q5"/>
<dbReference type="Gene3D" id="3.30.160.60">
    <property type="entry name" value="Classic Zinc Finger"/>
    <property type="match status" value="1"/>
</dbReference>
<dbReference type="SUPFAM" id="SSF57850">
    <property type="entry name" value="RING/U-box"/>
    <property type="match status" value="1"/>
</dbReference>
<evidence type="ECO:0000256" key="5">
    <source>
        <dbReference type="SAM" id="MobiDB-lite"/>
    </source>
</evidence>
<dbReference type="PANTHER" id="PTHR23041:SF78">
    <property type="entry name" value="E3 UBIQUITIN-PROTEIN LIGASE RNF4"/>
    <property type="match status" value="1"/>
</dbReference>
<dbReference type="InterPro" id="IPR001841">
    <property type="entry name" value="Znf_RING"/>
</dbReference>
<dbReference type="InterPro" id="IPR013087">
    <property type="entry name" value="Znf_C2H2_type"/>
</dbReference>
<feature type="region of interest" description="Disordered" evidence="5">
    <location>
        <begin position="83"/>
        <end position="138"/>
    </location>
</feature>
<keyword evidence="3" id="KW-0862">Zinc</keyword>
<feature type="domain" description="RING-type" evidence="6">
    <location>
        <begin position="186"/>
        <end position="225"/>
    </location>
</feature>
<dbReference type="PROSITE" id="PS50089">
    <property type="entry name" value="ZF_RING_2"/>
    <property type="match status" value="1"/>
</dbReference>
<reference evidence="8 9" key="1">
    <citation type="submission" date="2014-04" db="EMBL/GenBank/DDBJ databases">
        <title>Evolutionary Origins and Diversification of the Mycorrhizal Mutualists.</title>
        <authorList>
            <consortium name="DOE Joint Genome Institute"/>
            <consortium name="Mycorrhizal Genomics Consortium"/>
            <person name="Kohler A."/>
            <person name="Kuo A."/>
            <person name="Nagy L.G."/>
            <person name="Floudas D."/>
            <person name="Copeland A."/>
            <person name="Barry K.W."/>
            <person name="Cichocki N."/>
            <person name="Veneault-Fourrey C."/>
            <person name="LaButti K."/>
            <person name="Lindquist E.A."/>
            <person name="Lipzen A."/>
            <person name="Lundell T."/>
            <person name="Morin E."/>
            <person name="Murat C."/>
            <person name="Riley R."/>
            <person name="Ohm R."/>
            <person name="Sun H."/>
            <person name="Tunlid A."/>
            <person name="Henrissat B."/>
            <person name="Grigoriev I.V."/>
            <person name="Hibbett D.S."/>
            <person name="Martin F."/>
        </authorList>
    </citation>
    <scope>NUCLEOTIDE SEQUENCE [LARGE SCALE GENOMIC DNA]</scope>
    <source>
        <strain evidence="8 9">FD-317 M1</strain>
    </source>
</reference>
<feature type="compositionally biased region" description="Acidic residues" evidence="5">
    <location>
        <begin position="88"/>
        <end position="97"/>
    </location>
</feature>
<evidence type="ECO:0000259" key="7">
    <source>
        <dbReference type="PROSITE" id="PS50157"/>
    </source>
</evidence>
<evidence type="ECO:0000256" key="4">
    <source>
        <dbReference type="PROSITE-ProRule" id="PRU00042"/>
    </source>
</evidence>
<feature type="domain" description="C2H2-type" evidence="7">
    <location>
        <begin position="60"/>
        <end position="88"/>
    </location>
</feature>
<dbReference type="Proteomes" id="UP000053593">
    <property type="component" value="Unassembled WGS sequence"/>
</dbReference>
<organism evidence="8 9">
    <name type="scientific">Collybiopsis luxurians FD-317 M1</name>
    <dbReference type="NCBI Taxonomy" id="944289"/>
    <lineage>
        <taxon>Eukaryota</taxon>
        <taxon>Fungi</taxon>
        <taxon>Dikarya</taxon>
        <taxon>Basidiomycota</taxon>
        <taxon>Agaricomycotina</taxon>
        <taxon>Agaricomycetes</taxon>
        <taxon>Agaricomycetidae</taxon>
        <taxon>Agaricales</taxon>
        <taxon>Marasmiineae</taxon>
        <taxon>Omphalotaceae</taxon>
        <taxon>Collybiopsis</taxon>
        <taxon>Collybiopsis luxurians</taxon>
    </lineage>
</organism>
<evidence type="ECO:0000256" key="3">
    <source>
        <dbReference type="ARBA" id="ARBA00022833"/>
    </source>
</evidence>
<evidence type="ECO:0000313" key="8">
    <source>
        <dbReference type="EMBL" id="KIK56569.1"/>
    </source>
</evidence>
<dbReference type="InterPro" id="IPR013083">
    <property type="entry name" value="Znf_RING/FYVE/PHD"/>
</dbReference>
<feature type="compositionally biased region" description="Acidic residues" evidence="5">
    <location>
        <begin position="165"/>
        <end position="178"/>
    </location>
</feature>
<feature type="compositionally biased region" description="Acidic residues" evidence="5">
    <location>
        <begin position="104"/>
        <end position="115"/>
    </location>
</feature>
<dbReference type="PROSITE" id="PS50157">
    <property type="entry name" value="ZINC_FINGER_C2H2_2"/>
    <property type="match status" value="1"/>
</dbReference>
<feature type="region of interest" description="Disordered" evidence="5">
    <location>
        <begin position="153"/>
        <end position="179"/>
    </location>
</feature>
<dbReference type="InterPro" id="IPR017907">
    <property type="entry name" value="Znf_RING_CS"/>
</dbReference>
<evidence type="ECO:0000313" key="9">
    <source>
        <dbReference type="Proteomes" id="UP000053593"/>
    </source>
</evidence>
<evidence type="ECO:0000256" key="1">
    <source>
        <dbReference type="ARBA" id="ARBA00022723"/>
    </source>
</evidence>
<evidence type="ECO:0000259" key="6">
    <source>
        <dbReference type="PROSITE" id="PS50089"/>
    </source>
</evidence>
<dbReference type="PROSITE" id="PS00518">
    <property type="entry name" value="ZF_RING_1"/>
    <property type="match status" value="1"/>
</dbReference>
<dbReference type="InterPro" id="IPR047134">
    <property type="entry name" value="RNF4"/>
</dbReference>
<dbReference type="SMART" id="SM00355">
    <property type="entry name" value="ZnF_C2H2"/>
    <property type="match status" value="2"/>
</dbReference>
<dbReference type="HOGENOM" id="CLU_1038506_0_0_1"/>
<name>A0A0D0C2Q5_9AGAR</name>
<dbReference type="OrthoDB" id="6270329at2759"/>
<keyword evidence="2 4" id="KW-0863">Zinc-finger</keyword>
<dbReference type="EMBL" id="KN834796">
    <property type="protein sequence ID" value="KIK56569.1"/>
    <property type="molecule type" value="Genomic_DNA"/>
</dbReference>